<comment type="caution">
    <text evidence="2">The sequence shown here is derived from an EMBL/GenBank/DDBJ whole genome shotgun (WGS) entry which is preliminary data.</text>
</comment>
<reference evidence="2 3" key="1">
    <citation type="submission" date="2020-08" db="EMBL/GenBank/DDBJ databases">
        <title>Genomic Encyclopedia of Type Strains, Phase IV (KMG-IV): sequencing the most valuable type-strain genomes for metagenomic binning, comparative biology and taxonomic classification.</title>
        <authorList>
            <person name="Goeker M."/>
        </authorList>
    </citation>
    <scope>NUCLEOTIDE SEQUENCE [LARGE SCALE GENOMIC DNA]</scope>
    <source>
        <strain evidence="2 3">DSM 26287</strain>
    </source>
</reference>
<keyword evidence="3" id="KW-1185">Reference proteome</keyword>
<dbReference type="EMBL" id="JACHHU010000043">
    <property type="protein sequence ID" value="MBB6545013.1"/>
    <property type="molecule type" value="Genomic_DNA"/>
</dbReference>
<gene>
    <name evidence="2" type="ORF">HNQ55_003549</name>
</gene>
<protein>
    <submittedName>
        <fullName evidence="2">Uncharacterized membrane protein YhaH (DUF805 family)</fullName>
    </submittedName>
</protein>
<sequence>MQNVSANSVFLKGFRYMFWIWLVLLTLVFLLSVSLRAEVSIEITNLAFAYIGIVVTSLFLSFITAYFIVKKAIDSGEISDSNIFTKGGKLSLNIFSQKLK</sequence>
<evidence type="ECO:0000313" key="2">
    <source>
        <dbReference type="EMBL" id="MBB6545013.1"/>
    </source>
</evidence>
<keyword evidence="1" id="KW-1133">Transmembrane helix</keyword>
<organism evidence="2 3">
    <name type="scientific">Thalassotalea piscium</name>
    <dbReference type="NCBI Taxonomy" id="1230533"/>
    <lineage>
        <taxon>Bacteria</taxon>
        <taxon>Pseudomonadati</taxon>
        <taxon>Pseudomonadota</taxon>
        <taxon>Gammaproteobacteria</taxon>
        <taxon>Alteromonadales</taxon>
        <taxon>Colwelliaceae</taxon>
        <taxon>Thalassotalea</taxon>
    </lineage>
</organism>
<keyword evidence="1" id="KW-0472">Membrane</keyword>
<dbReference type="Proteomes" id="UP000537141">
    <property type="component" value="Unassembled WGS sequence"/>
</dbReference>
<dbReference type="RefSeq" id="WP_184426661.1">
    <property type="nucleotide sequence ID" value="NZ_AP027362.1"/>
</dbReference>
<feature type="transmembrane region" description="Helical" evidence="1">
    <location>
        <begin position="46"/>
        <end position="69"/>
    </location>
</feature>
<name>A0A7X0NKB4_9GAMM</name>
<accession>A0A7X0NKB4</accession>
<evidence type="ECO:0000256" key="1">
    <source>
        <dbReference type="SAM" id="Phobius"/>
    </source>
</evidence>
<proteinExistence type="predicted"/>
<dbReference type="AlphaFoldDB" id="A0A7X0NKB4"/>
<evidence type="ECO:0000313" key="3">
    <source>
        <dbReference type="Proteomes" id="UP000537141"/>
    </source>
</evidence>
<keyword evidence="1" id="KW-0812">Transmembrane</keyword>